<sequence>HAYMYAWVVKVFHVNVRLADAPGEDFEHMDILCVRWYELDPSFASGFEAKRLYRLRFVPVDAMDDSFGFVDPSDIIRGVHLIPVFAHSRTNELLPGPSVARQEMPFDEDDHDTDFRYYYVNIFVDRDMFMRYYGSGIGH</sequence>
<evidence type="ECO:0000313" key="2">
    <source>
        <dbReference type="Proteomes" id="UP000193067"/>
    </source>
</evidence>
<dbReference type="Proteomes" id="UP000193067">
    <property type="component" value="Unassembled WGS sequence"/>
</dbReference>
<dbReference type="OrthoDB" id="3267098at2759"/>
<dbReference type="STRING" id="1353009.A0A1Y2I9M8"/>
<evidence type="ECO:0000313" key="1">
    <source>
        <dbReference type="EMBL" id="OSC97856.1"/>
    </source>
</evidence>
<feature type="non-terminal residue" evidence="1">
    <location>
        <position position="1"/>
    </location>
</feature>
<protein>
    <submittedName>
        <fullName evidence="1">Uncharacterized protein</fullName>
    </submittedName>
</protein>
<feature type="non-terminal residue" evidence="1">
    <location>
        <position position="139"/>
    </location>
</feature>
<accession>A0A1Y2I9M8</accession>
<gene>
    <name evidence="1" type="ORF">PYCCODRAFT_1340710</name>
</gene>
<organism evidence="1 2">
    <name type="scientific">Trametes coccinea (strain BRFM310)</name>
    <name type="common">Pycnoporus coccineus</name>
    <dbReference type="NCBI Taxonomy" id="1353009"/>
    <lineage>
        <taxon>Eukaryota</taxon>
        <taxon>Fungi</taxon>
        <taxon>Dikarya</taxon>
        <taxon>Basidiomycota</taxon>
        <taxon>Agaricomycotina</taxon>
        <taxon>Agaricomycetes</taxon>
        <taxon>Polyporales</taxon>
        <taxon>Polyporaceae</taxon>
        <taxon>Trametes</taxon>
    </lineage>
</organism>
<keyword evidence="2" id="KW-1185">Reference proteome</keyword>
<dbReference type="AlphaFoldDB" id="A0A1Y2I9M8"/>
<reference evidence="1 2" key="1">
    <citation type="journal article" date="2015" name="Biotechnol. Biofuels">
        <title>Enhanced degradation of softwood versus hardwood by the white-rot fungus Pycnoporus coccineus.</title>
        <authorList>
            <person name="Couturier M."/>
            <person name="Navarro D."/>
            <person name="Chevret D."/>
            <person name="Henrissat B."/>
            <person name="Piumi F."/>
            <person name="Ruiz-Duenas F.J."/>
            <person name="Martinez A.T."/>
            <person name="Grigoriev I.V."/>
            <person name="Riley R."/>
            <person name="Lipzen A."/>
            <person name="Berrin J.G."/>
            <person name="Master E.R."/>
            <person name="Rosso M.N."/>
        </authorList>
    </citation>
    <scope>NUCLEOTIDE SEQUENCE [LARGE SCALE GENOMIC DNA]</scope>
    <source>
        <strain evidence="1 2">BRFM310</strain>
    </source>
</reference>
<name>A0A1Y2I9M8_TRAC3</name>
<dbReference type="EMBL" id="KZ084145">
    <property type="protein sequence ID" value="OSC97856.1"/>
    <property type="molecule type" value="Genomic_DNA"/>
</dbReference>
<proteinExistence type="predicted"/>